<gene>
    <name evidence="3" type="ORF">J2S44_002526</name>
</gene>
<evidence type="ECO:0000313" key="3">
    <source>
        <dbReference type="EMBL" id="MDR7322276.1"/>
    </source>
</evidence>
<dbReference type="CDD" id="cd00085">
    <property type="entry name" value="HNHc"/>
    <property type="match status" value="1"/>
</dbReference>
<dbReference type="SMART" id="SM00507">
    <property type="entry name" value="HNHc"/>
    <property type="match status" value="1"/>
</dbReference>
<proteinExistence type="predicted"/>
<feature type="domain" description="HNH nuclease" evidence="2">
    <location>
        <begin position="86"/>
        <end position="142"/>
    </location>
</feature>
<evidence type="ECO:0000259" key="2">
    <source>
        <dbReference type="SMART" id="SM00507"/>
    </source>
</evidence>
<protein>
    <submittedName>
        <fullName evidence="3">Transposase/5-methylcytosine-specific restriction endonuclease McrA</fullName>
    </submittedName>
</protein>
<keyword evidence="3" id="KW-0255">Endonuclease</keyword>
<dbReference type="InterPro" id="IPR003615">
    <property type="entry name" value="HNH_nuc"/>
</dbReference>
<dbReference type="InterPro" id="IPR009057">
    <property type="entry name" value="Homeodomain-like_sf"/>
</dbReference>
<organism evidence="3 4">
    <name type="scientific">Catenuloplanes niger</name>
    <dbReference type="NCBI Taxonomy" id="587534"/>
    <lineage>
        <taxon>Bacteria</taxon>
        <taxon>Bacillati</taxon>
        <taxon>Actinomycetota</taxon>
        <taxon>Actinomycetes</taxon>
        <taxon>Micromonosporales</taxon>
        <taxon>Micromonosporaceae</taxon>
        <taxon>Catenuloplanes</taxon>
    </lineage>
</organism>
<evidence type="ECO:0000313" key="4">
    <source>
        <dbReference type="Proteomes" id="UP001183629"/>
    </source>
</evidence>
<keyword evidence="3" id="KW-0540">Nuclease</keyword>
<comment type="caution">
    <text evidence="3">The sequence shown here is derived from an EMBL/GenBank/DDBJ whole genome shotgun (WGS) entry which is preliminary data.</text>
</comment>
<keyword evidence="4" id="KW-1185">Reference proteome</keyword>
<accession>A0AAE3ZN58</accession>
<dbReference type="Proteomes" id="UP001183629">
    <property type="component" value="Unassembled WGS sequence"/>
</dbReference>
<dbReference type="GO" id="GO:0004519">
    <property type="term" value="F:endonuclease activity"/>
    <property type="evidence" value="ECO:0007669"/>
    <property type="project" value="UniProtKB-KW"/>
</dbReference>
<sequence length="300" mass="33069">MKYTEDVLREAVRGARSMADVLRHLGLPLNGGAHAHLRRRIDAIGIDTSHFLGRAHQRGRVSRRRRTPEEILVRRAVGARRAHPDMLRRALVETGAAYRCAACGTGGEWQGNPLTLHVDHVNGDSADCRRENLRFLCPNCHSQTGTYAGRNRRIFAPAVPVPPGTTRFRLADTGAVTDVLTRVDRGELTVTAAARLIGCHRNHVYRPRRRLRDEGTMAPTARRRPRAEEHADRVIAHALAHPDLGPKSIARELRDQGCPVAHGTISTILRRAGLATIRDRRRAAASVSGGTEHPFPPGSP</sequence>
<dbReference type="AlphaFoldDB" id="A0AAE3ZN58"/>
<dbReference type="SUPFAM" id="SSF46689">
    <property type="entry name" value="Homeodomain-like"/>
    <property type="match status" value="1"/>
</dbReference>
<name>A0AAE3ZN58_9ACTN</name>
<dbReference type="EMBL" id="JAVDYC010000001">
    <property type="protein sequence ID" value="MDR7322276.1"/>
    <property type="molecule type" value="Genomic_DNA"/>
</dbReference>
<dbReference type="RefSeq" id="WP_310412400.1">
    <property type="nucleotide sequence ID" value="NZ_JAVDYC010000001.1"/>
</dbReference>
<reference evidence="3 4" key="1">
    <citation type="submission" date="2023-07" db="EMBL/GenBank/DDBJ databases">
        <title>Sequencing the genomes of 1000 actinobacteria strains.</title>
        <authorList>
            <person name="Klenk H.-P."/>
        </authorList>
    </citation>
    <scope>NUCLEOTIDE SEQUENCE [LARGE SCALE GENOMIC DNA]</scope>
    <source>
        <strain evidence="3 4">DSM 44711</strain>
    </source>
</reference>
<evidence type="ECO:0000256" key="1">
    <source>
        <dbReference type="SAM" id="MobiDB-lite"/>
    </source>
</evidence>
<feature type="region of interest" description="Disordered" evidence="1">
    <location>
        <begin position="280"/>
        <end position="300"/>
    </location>
</feature>
<keyword evidence="3" id="KW-0378">Hydrolase</keyword>